<accession>A0AAV5EPN6</accession>
<dbReference type="Proteomes" id="UP001054889">
    <property type="component" value="Unassembled WGS sequence"/>
</dbReference>
<sequence length="530" mass="58521">MGGGIREKFRSSLRISGGNRRQPQTPPPSPDHAAGGDEEGGGGTEGPDLLRALPDDVLIHILGFLPSAAAAARTSVLSHRWRLLWTQLPVLLFVYPEKPLQNAGVVAARTSARSLHGRRRRARMRALRSQQSAPADPLLRAGAALAGHAAPELRLLAIADIAADPDDADAVLLAAAPRLTGSLVLLFRFRALEWIGATDDVDAIELPCFEKLENIELNLPYLGLALPPSGVFDRLTTLRLKKVQFLGPCNLGDAVSSERCPSLQRLCVAHARGVSSLDIRSESLINLDLNSVEGLQQLTVVAPMLKHLKVADCFIGRQPVANITVPVLQSLKWVDEYDPSSVHLGNLPQLQELAILGDLKNEYPDYPFNWELVMLLQQFQKISKVHLSVCYPPMSILSLCLEFFFIDVIYCWGQQARRFCDILKCLQVNSQYLAEVMTFLPDIENLHFGTSTFGHAFGPYLFHVLRMSSGIRKLILKIHGDLKVLTYFALLYQICSMRMLFPSKSKIAAVAMQSNYECLKLGHAIDNITL</sequence>
<dbReference type="AlphaFoldDB" id="A0AAV5EPN6"/>
<dbReference type="PANTHER" id="PTHR34709:SF80">
    <property type="entry name" value="F-BOX DOMAIN-CONTAINING PROTEIN"/>
    <property type="match status" value="1"/>
</dbReference>
<dbReference type="Pfam" id="PF00646">
    <property type="entry name" value="F-box"/>
    <property type="match status" value="1"/>
</dbReference>
<reference evidence="3" key="1">
    <citation type="journal article" date="2018" name="DNA Res.">
        <title>Multiple hybrid de novo genome assembly of finger millet, an orphan allotetraploid crop.</title>
        <authorList>
            <person name="Hatakeyama M."/>
            <person name="Aluri S."/>
            <person name="Balachadran M.T."/>
            <person name="Sivarajan S.R."/>
            <person name="Patrignani A."/>
            <person name="Gruter S."/>
            <person name="Poveda L."/>
            <person name="Shimizu-Inatsugi R."/>
            <person name="Baeten J."/>
            <person name="Francoijs K.J."/>
            <person name="Nataraja K.N."/>
            <person name="Reddy Y.A.N."/>
            <person name="Phadnis S."/>
            <person name="Ravikumar R.L."/>
            <person name="Schlapbach R."/>
            <person name="Sreeman S.M."/>
            <person name="Shimizu K.K."/>
        </authorList>
    </citation>
    <scope>NUCLEOTIDE SEQUENCE</scope>
</reference>
<dbReference type="InterPro" id="IPR055312">
    <property type="entry name" value="FBL15-like"/>
</dbReference>
<name>A0AAV5EPN6_ELECO</name>
<reference evidence="3" key="2">
    <citation type="submission" date="2021-12" db="EMBL/GenBank/DDBJ databases">
        <title>Resequencing data analysis of finger millet.</title>
        <authorList>
            <person name="Hatakeyama M."/>
            <person name="Aluri S."/>
            <person name="Balachadran M.T."/>
            <person name="Sivarajan S.R."/>
            <person name="Poveda L."/>
            <person name="Shimizu-Inatsugi R."/>
            <person name="Schlapbach R."/>
            <person name="Sreeman S.M."/>
            <person name="Shimizu K.K."/>
        </authorList>
    </citation>
    <scope>NUCLEOTIDE SEQUENCE</scope>
</reference>
<evidence type="ECO:0000313" key="3">
    <source>
        <dbReference type="EMBL" id="GJN24782.1"/>
    </source>
</evidence>
<keyword evidence="4" id="KW-1185">Reference proteome</keyword>
<dbReference type="Gene3D" id="3.80.10.10">
    <property type="entry name" value="Ribonuclease Inhibitor"/>
    <property type="match status" value="1"/>
</dbReference>
<comment type="caution">
    <text evidence="3">The sequence shown here is derived from an EMBL/GenBank/DDBJ whole genome shotgun (WGS) entry which is preliminary data.</text>
</comment>
<dbReference type="InterPro" id="IPR001810">
    <property type="entry name" value="F-box_dom"/>
</dbReference>
<evidence type="ECO:0000259" key="2">
    <source>
        <dbReference type="Pfam" id="PF00646"/>
    </source>
</evidence>
<proteinExistence type="predicted"/>
<dbReference type="SUPFAM" id="SSF52058">
    <property type="entry name" value="L domain-like"/>
    <property type="match status" value="1"/>
</dbReference>
<gene>
    <name evidence="3" type="primary">gb12545</name>
    <name evidence="3" type="ORF">PR202_gb12545</name>
</gene>
<evidence type="ECO:0000313" key="4">
    <source>
        <dbReference type="Proteomes" id="UP001054889"/>
    </source>
</evidence>
<dbReference type="EMBL" id="BQKI01000077">
    <property type="protein sequence ID" value="GJN24782.1"/>
    <property type="molecule type" value="Genomic_DNA"/>
</dbReference>
<feature type="compositionally biased region" description="Basic and acidic residues" evidence="1">
    <location>
        <begin position="1"/>
        <end position="10"/>
    </location>
</feature>
<feature type="domain" description="F-box" evidence="2">
    <location>
        <begin position="53"/>
        <end position="90"/>
    </location>
</feature>
<organism evidence="3 4">
    <name type="scientific">Eleusine coracana subsp. coracana</name>
    <dbReference type="NCBI Taxonomy" id="191504"/>
    <lineage>
        <taxon>Eukaryota</taxon>
        <taxon>Viridiplantae</taxon>
        <taxon>Streptophyta</taxon>
        <taxon>Embryophyta</taxon>
        <taxon>Tracheophyta</taxon>
        <taxon>Spermatophyta</taxon>
        <taxon>Magnoliopsida</taxon>
        <taxon>Liliopsida</taxon>
        <taxon>Poales</taxon>
        <taxon>Poaceae</taxon>
        <taxon>PACMAD clade</taxon>
        <taxon>Chloridoideae</taxon>
        <taxon>Cynodonteae</taxon>
        <taxon>Eleusininae</taxon>
        <taxon>Eleusine</taxon>
    </lineage>
</organism>
<evidence type="ECO:0000256" key="1">
    <source>
        <dbReference type="SAM" id="MobiDB-lite"/>
    </source>
</evidence>
<feature type="region of interest" description="Disordered" evidence="1">
    <location>
        <begin position="1"/>
        <end position="49"/>
    </location>
</feature>
<dbReference type="InterPro" id="IPR032675">
    <property type="entry name" value="LRR_dom_sf"/>
</dbReference>
<dbReference type="InterPro" id="IPR036047">
    <property type="entry name" value="F-box-like_dom_sf"/>
</dbReference>
<dbReference type="PANTHER" id="PTHR34709">
    <property type="entry name" value="OS10G0396666 PROTEIN"/>
    <property type="match status" value="1"/>
</dbReference>
<protein>
    <recommendedName>
        <fullName evidence="2">F-box domain-containing protein</fullName>
    </recommendedName>
</protein>
<dbReference type="SUPFAM" id="SSF81383">
    <property type="entry name" value="F-box domain"/>
    <property type="match status" value="1"/>
</dbReference>